<dbReference type="Proteomes" id="UP000199068">
    <property type="component" value="Unassembled WGS sequence"/>
</dbReference>
<proteinExistence type="predicted"/>
<accession>A0A1G9NY21</accession>
<gene>
    <name evidence="1" type="ORF">SAMN04515677_104116</name>
</gene>
<evidence type="ECO:0000313" key="1">
    <source>
        <dbReference type="EMBL" id="SDL90865.1"/>
    </source>
</evidence>
<name>A0A1G9NY21_9FIRM</name>
<dbReference type="AlphaFoldDB" id="A0A1G9NY21"/>
<organism evidence="1 2">
    <name type="scientific">Romboutsia lituseburensis DSM 797</name>
    <dbReference type="NCBI Taxonomy" id="1121325"/>
    <lineage>
        <taxon>Bacteria</taxon>
        <taxon>Bacillati</taxon>
        <taxon>Bacillota</taxon>
        <taxon>Clostridia</taxon>
        <taxon>Peptostreptococcales</taxon>
        <taxon>Peptostreptococcaceae</taxon>
        <taxon>Romboutsia</taxon>
    </lineage>
</organism>
<dbReference type="RefSeq" id="WP_092725446.1">
    <property type="nucleotide sequence ID" value="NZ_FNGW01000004.1"/>
</dbReference>
<reference evidence="1 2" key="1">
    <citation type="submission" date="2016-10" db="EMBL/GenBank/DDBJ databases">
        <authorList>
            <person name="de Groot N.N."/>
        </authorList>
    </citation>
    <scope>NUCLEOTIDE SEQUENCE [LARGE SCALE GENOMIC DNA]</scope>
    <source>
        <strain evidence="1 2">DSM 797</strain>
    </source>
</reference>
<sequence length="185" mass="22364">MINWEWTFADDFENNKDWDNARIYMYKQWSTDRYNIKKLLRTSFLCWTICIDQGNLINNKMIKKEESKKVLDELFNFGLKFFRNEPDFLWLYGYMMTLTPTLFGDENLFEQIGKQWKYEAYIKSNNNDIIKCIFLEGLDDESRNKLGYKQLCRELIPIIESTFKGNGYMQKYFKSLFLIDILAKS</sequence>
<evidence type="ECO:0000313" key="2">
    <source>
        <dbReference type="Proteomes" id="UP000199068"/>
    </source>
</evidence>
<dbReference type="STRING" id="1121325.SAMN04515677_104116"/>
<dbReference type="EMBL" id="FNGW01000004">
    <property type="protein sequence ID" value="SDL90865.1"/>
    <property type="molecule type" value="Genomic_DNA"/>
</dbReference>
<keyword evidence="2" id="KW-1185">Reference proteome</keyword>
<protein>
    <submittedName>
        <fullName evidence="1">Uncharacterized protein</fullName>
    </submittedName>
</protein>